<organism evidence="1 2">
    <name type="scientific">Vermiconidia calcicola</name>
    <dbReference type="NCBI Taxonomy" id="1690605"/>
    <lineage>
        <taxon>Eukaryota</taxon>
        <taxon>Fungi</taxon>
        <taxon>Dikarya</taxon>
        <taxon>Ascomycota</taxon>
        <taxon>Pezizomycotina</taxon>
        <taxon>Dothideomycetes</taxon>
        <taxon>Dothideomycetidae</taxon>
        <taxon>Mycosphaerellales</taxon>
        <taxon>Extremaceae</taxon>
        <taxon>Vermiconidia</taxon>
    </lineage>
</organism>
<dbReference type="EMBL" id="JAUTXU010000058">
    <property type="protein sequence ID" value="KAK3714078.1"/>
    <property type="molecule type" value="Genomic_DNA"/>
</dbReference>
<evidence type="ECO:0000313" key="1">
    <source>
        <dbReference type="EMBL" id="KAK3714078.1"/>
    </source>
</evidence>
<comment type="caution">
    <text evidence="1">The sequence shown here is derived from an EMBL/GenBank/DDBJ whole genome shotgun (WGS) entry which is preliminary data.</text>
</comment>
<protein>
    <submittedName>
        <fullName evidence="1">Uncharacterized protein</fullName>
    </submittedName>
</protein>
<dbReference type="Proteomes" id="UP001281147">
    <property type="component" value="Unassembled WGS sequence"/>
</dbReference>
<proteinExistence type="predicted"/>
<sequence>MALRERDRNKMVEKKNARKRKKVEIDLTGDSDTDDLDAAPTTKSQKSAVDKNKDQRKSSQKQQSHGGTAYETPPASSAPRSSQPNHFTRYESVYQPSQSLASGQHSQSERDAWLADDDDIYETVNSTQAVADNSEELHHYGDLPTKIVGVRFYRGNASPGEQILMRREPSNPYDSNAIRIDNVAGTQIGHIPRGMASKLVPFMDNSALHVEGELAGEIGTFDCPLQVHMYGPDPQSEEGVLLVAEMKAAKLPLNALKAAEQAEKQRQKDKKEAEKRQKEAEWKRVAEARRAAAAGGTGNGARLPPSSQHGWTNSSQAGPSAQPVMADILEASQRFNPREVEQTTDQYGMQEDALKNMPFVEKPKSIRTKMLPYQLQALKWLLDQEDPQPPPVGSKTAVQLWKRSDRHSHLYTNIATTFSEQDPRFARGGILADDMGLGKTLQMISLIVADNDKAGRKTGTTLIVAPLSVMSNWSGQMAHHVHGKNALAVYTYHGAGRVNMTPADFAQYDVVITTYQTLASDYMPKAKGASIKAPERKPRQSGLYSVKWRRIILDEGHIIRNPASKAAAAVSALTANSRWALTGTPIVNSLKDLYSLLRFVGITGGLENLEIFNRNLVRPLKKGDPSATFLLQAVMTAFTLRRRKEMKFIDLRLPKLDEFVHRIEFTKKERERYNALAAEAQGRLTRYEKKQGRKGKGAGEAFQRLLEILLRMRQCCNHWQLCSERITSLLAQLEEQKTVELTPENQKALQDMLQIQIQSQEDCPVCLETLHNPVITTCGHAFGQECIDKVLEAQHKCPMCRAELKDESCLVSPANECGDESANAEMDLTESSSKLDMMMQILGATKKEGDKSIVFSQWTRFLDIVQARLDREGYKYCRIDGTMKAHQRDAALGALEDDNECTIMLASLGVCAVGLNLTAANQIILSDTWWAPAIEDQAVDRVHRLGQTKETRVFRLIMDGSIEEDTIRIQQEKRKLMKLAFSEKVDRRPSDRDSASKMQRPAKRQRRTSTTSTGSLPTPPASDFDLDSSSKMLDSATHILATQAAAVSNISNLYRTSATARQGLVCAVEAVVEAHRNRGKLIVCGVGKSAYIGMKLVATLKSLGVGASFMHACEGAHGDLGDIRPDDVLLFVSYSGRTPELLNVLPHIPAATQVMAMSSQSRAEECPLLLTRSLQSTQCLGDDGPGSTGILIPTPIPESEESSFGLSAPTTSTTVALAVADMLALTISEQIHDGQEARKAAFRRNHPGGAIGMNHKEIEGLKKDGLKVPVLELPSPSISGEDS</sequence>
<accession>A0ACC3NCC2</accession>
<name>A0ACC3NCC2_9PEZI</name>
<evidence type="ECO:0000313" key="2">
    <source>
        <dbReference type="Proteomes" id="UP001281147"/>
    </source>
</evidence>
<keyword evidence="2" id="KW-1185">Reference proteome</keyword>
<reference evidence="1" key="1">
    <citation type="submission" date="2023-07" db="EMBL/GenBank/DDBJ databases">
        <title>Black Yeasts Isolated from many extreme environments.</title>
        <authorList>
            <person name="Coleine C."/>
            <person name="Stajich J.E."/>
            <person name="Selbmann L."/>
        </authorList>
    </citation>
    <scope>NUCLEOTIDE SEQUENCE</scope>
    <source>
        <strain evidence="1">CCFEE 5714</strain>
    </source>
</reference>
<gene>
    <name evidence="1" type="ORF">LTR37_008107</name>
</gene>